<reference evidence="3" key="1">
    <citation type="submission" date="2021-07" db="EMBL/GenBank/DDBJ databases">
        <title>Complete genome sequencing of a Clostridium isolate.</title>
        <authorList>
            <person name="Ueki A."/>
            <person name="Tonouchi A."/>
        </authorList>
    </citation>
    <scope>NUCLEOTIDE SEQUENCE [LARGE SCALE GENOMIC DNA]</scope>
    <source>
        <strain evidence="3">C5S11</strain>
    </source>
</reference>
<keyword evidence="3" id="KW-1185">Reference proteome</keyword>
<keyword evidence="1" id="KW-0472">Membrane</keyword>
<dbReference type="InterPro" id="IPR045584">
    <property type="entry name" value="Pilin-like"/>
</dbReference>
<protein>
    <recommendedName>
        <fullName evidence="4">Prepilin-type N-terminal cleavage/methylation domain-containing protein</fullName>
    </recommendedName>
</protein>
<dbReference type="SUPFAM" id="SSF54523">
    <property type="entry name" value="Pili subunits"/>
    <property type="match status" value="1"/>
</dbReference>
<organism evidence="2 3">
    <name type="scientific">Clostridium gelidum</name>
    <dbReference type="NCBI Taxonomy" id="704125"/>
    <lineage>
        <taxon>Bacteria</taxon>
        <taxon>Bacillati</taxon>
        <taxon>Bacillota</taxon>
        <taxon>Clostridia</taxon>
        <taxon>Eubacteriales</taxon>
        <taxon>Clostridiaceae</taxon>
        <taxon>Clostridium</taxon>
    </lineage>
</organism>
<gene>
    <name evidence="2" type="ORF">psyc5s11_13060</name>
</gene>
<dbReference type="Gene3D" id="3.30.700.10">
    <property type="entry name" value="Glycoprotein, Type 4 Pilin"/>
    <property type="match status" value="1"/>
</dbReference>
<dbReference type="RefSeq" id="WP_311196414.1">
    <property type="nucleotide sequence ID" value="NZ_AP024849.1"/>
</dbReference>
<dbReference type="Pfam" id="PF07963">
    <property type="entry name" value="N_methyl"/>
    <property type="match status" value="1"/>
</dbReference>
<dbReference type="PROSITE" id="PS00409">
    <property type="entry name" value="PROKAR_NTER_METHYL"/>
    <property type="match status" value="1"/>
</dbReference>
<dbReference type="NCBIfam" id="TIGR02532">
    <property type="entry name" value="IV_pilin_GFxxxE"/>
    <property type="match status" value="1"/>
</dbReference>
<accession>A0ABM7T1Y8</accession>
<evidence type="ECO:0000313" key="2">
    <source>
        <dbReference type="EMBL" id="BCZ45239.1"/>
    </source>
</evidence>
<evidence type="ECO:0000313" key="3">
    <source>
        <dbReference type="Proteomes" id="UP000824633"/>
    </source>
</evidence>
<evidence type="ECO:0000256" key="1">
    <source>
        <dbReference type="SAM" id="Phobius"/>
    </source>
</evidence>
<evidence type="ECO:0008006" key="4">
    <source>
        <dbReference type="Google" id="ProtNLM"/>
    </source>
</evidence>
<keyword evidence="1" id="KW-0812">Transmembrane</keyword>
<keyword evidence="1" id="KW-1133">Transmembrane helix</keyword>
<dbReference type="Proteomes" id="UP000824633">
    <property type="component" value="Chromosome"/>
</dbReference>
<name>A0ABM7T1Y8_9CLOT</name>
<proteinExistence type="predicted"/>
<feature type="transmembrane region" description="Helical" evidence="1">
    <location>
        <begin position="20"/>
        <end position="40"/>
    </location>
</feature>
<dbReference type="EMBL" id="AP024849">
    <property type="protein sequence ID" value="BCZ45239.1"/>
    <property type="molecule type" value="Genomic_DNA"/>
</dbReference>
<sequence>MNNLSIRKMNELSKKKKKGFTLVELIIVIAIIAVLAAIAIPKFGQITKKSNITADIATAKNLSGIAAQAVAEDQTLLNTNSATTTTKNKITDKIDGGVMPTSKVTKVEFYVDIAADGDITVKSGSTGDEIYPKQVGSFIS</sequence>
<dbReference type="InterPro" id="IPR012902">
    <property type="entry name" value="N_methyl_site"/>
</dbReference>